<reference evidence="14" key="1">
    <citation type="submission" date="2016-11" db="EMBL/GenBank/DDBJ databases">
        <authorList>
            <person name="Varghese N."/>
            <person name="Submissions S."/>
        </authorList>
    </citation>
    <scope>NUCLEOTIDE SEQUENCE [LARGE SCALE GENOMIC DNA]</scope>
    <source>
        <strain evidence="14">DSM 22623</strain>
    </source>
</reference>
<organism evidence="13 14">
    <name type="scientific">Aquimarina spongiae</name>
    <dbReference type="NCBI Taxonomy" id="570521"/>
    <lineage>
        <taxon>Bacteria</taxon>
        <taxon>Pseudomonadati</taxon>
        <taxon>Bacteroidota</taxon>
        <taxon>Flavobacteriia</taxon>
        <taxon>Flavobacteriales</taxon>
        <taxon>Flavobacteriaceae</taxon>
        <taxon>Aquimarina</taxon>
    </lineage>
</organism>
<evidence type="ECO:0000256" key="5">
    <source>
        <dbReference type="ARBA" id="ARBA00022679"/>
    </source>
</evidence>
<dbReference type="SMART" id="SM00388">
    <property type="entry name" value="HisKA"/>
    <property type="match status" value="1"/>
</dbReference>
<dbReference type="PANTHER" id="PTHR43065:SF10">
    <property type="entry name" value="PEROXIDE STRESS-ACTIVATED HISTIDINE KINASE MAK3"/>
    <property type="match status" value="1"/>
</dbReference>
<evidence type="ECO:0000256" key="10">
    <source>
        <dbReference type="SAM" id="Phobius"/>
    </source>
</evidence>
<evidence type="ECO:0000256" key="2">
    <source>
        <dbReference type="ARBA" id="ARBA00004370"/>
    </source>
</evidence>
<keyword evidence="8" id="KW-0067">ATP-binding</keyword>
<keyword evidence="10" id="KW-0472">Membrane</keyword>
<dbReference type="InterPro" id="IPR003660">
    <property type="entry name" value="HAMP_dom"/>
</dbReference>
<keyword evidence="5" id="KW-0808">Transferase</keyword>
<dbReference type="InterPro" id="IPR005467">
    <property type="entry name" value="His_kinase_dom"/>
</dbReference>
<evidence type="ECO:0000256" key="7">
    <source>
        <dbReference type="ARBA" id="ARBA00022777"/>
    </source>
</evidence>
<dbReference type="Gene3D" id="6.10.340.10">
    <property type="match status" value="1"/>
</dbReference>
<dbReference type="Gene3D" id="3.30.565.10">
    <property type="entry name" value="Histidine kinase-like ATPase, C-terminal domain"/>
    <property type="match status" value="1"/>
</dbReference>
<dbReference type="SUPFAM" id="SSF55874">
    <property type="entry name" value="ATPase domain of HSP90 chaperone/DNA topoisomerase II/histidine kinase"/>
    <property type="match status" value="1"/>
</dbReference>
<feature type="transmembrane region" description="Helical" evidence="10">
    <location>
        <begin position="39"/>
        <end position="61"/>
    </location>
</feature>
<keyword evidence="6" id="KW-0547">Nucleotide-binding</keyword>
<dbReference type="InterPro" id="IPR003661">
    <property type="entry name" value="HisK_dim/P_dom"/>
</dbReference>
<dbReference type="CDD" id="cd00075">
    <property type="entry name" value="HATPase"/>
    <property type="match status" value="1"/>
</dbReference>
<gene>
    <name evidence="13" type="ORF">SAMN04488508_10449</name>
</gene>
<dbReference type="SUPFAM" id="SSF47384">
    <property type="entry name" value="Homodimeric domain of signal transducing histidine kinase"/>
    <property type="match status" value="1"/>
</dbReference>
<dbReference type="Pfam" id="PF02518">
    <property type="entry name" value="HATPase_c"/>
    <property type="match status" value="1"/>
</dbReference>
<dbReference type="Proteomes" id="UP000184432">
    <property type="component" value="Unassembled WGS sequence"/>
</dbReference>
<evidence type="ECO:0000256" key="6">
    <source>
        <dbReference type="ARBA" id="ARBA00022741"/>
    </source>
</evidence>
<feature type="domain" description="Histidine kinase" evidence="11">
    <location>
        <begin position="304"/>
        <end position="512"/>
    </location>
</feature>
<dbReference type="PROSITE" id="PS50109">
    <property type="entry name" value="HIS_KIN"/>
    <property type="match status" value="1"/>
</dbReference>
<keyword evidence="9" id="KW-0902">Two-component regulatory system</keyword>
<evidence type="ECO:0000259" key="12">
    <source>
        <dbReference type="PROSITE" id="PS50885"/>
    </source>
</evidence>
<dbReference type="AlphaFoldDB" id="A0A1M6F1N2"/>
<evidence type="ECO:0000259" key="11">
    <source>
        <dbReference type="PROSITE" id="PS50109"/>
    </source>
</evidence>
<evidence type="ECO:0000256" key="1">
    <source>
        <dbReference type="ARBA" id="ARBA00000085"/>
    </source>
</evidence>
<evidence type="ECO:0000256" key="4">
    <source>
        <dbReference type="ARBA" id="ARBA00022553"/>
    </source>
</evidence>
<dbReference type="Pfam" id="PF00512">
    <property type="entry name" value="HisKA"/>
    <property type="match status" value="1"/>
</dbReference>
<comment type="subcellular location">
    <subcellularLocation>
        <location evidence="2">Membrane</location>
    </subcellularLocation>
</comment>
<dbReference type="GO" id="GO:0016020">
    <property type="term" value="C:membrane"/>
    <property type="evidence" value="ECO:0007669"/>
    <property type="project" value="UniProtKB-SubCell"/>
</dbReference>
<accession>A0A1M6F1N2</accession>
<feature type="domain" description="HAMP" evidence="12">
    <location>
        <begin position="234"/>
        <end position="287"/>
    </location>
</feature>
<evidence type="ECO:0000313" key="14">
    <source>
        <dbReference type="Proteomes" id="UP000184432"/>
    </source>
</evidence>
<dbReference type="PROSITE" id="PS50885">
    <property type="entry name" value="HAMP"/>
    <property type="match status" value="1"/>
</dbReference>
<dbReference type="EC" id="2.7.13.3" evidence="3"/>
<dbReference type="GO" id="GO:0000155">
    <property type="term" value="F:phosphorelay sensor kinase activity"/>
    <property type="evidence" value="ECO:0007669"/>
    <property type="project" value="InterPro"/>
</dbReference>
<keyword evidence="7" id="KW-0418">Kinase</keyword>
<keyword evidence="10" id="KW-1133">Transmembrane helix</keyword>
<feature type="transmembrane region" description="Helical" evidence="10">
    <location>
        <begin position="217"/>
        <end position="236"/>
    </location>
</feature>
<dbReference type="PANTHER" id="PTHR43065">
    <property type="entry name" value="SENSOR HISTIDINE KINASE"/>
    <property type="match status" value="1"/>
</dbReference>
<dbReference type="InterPro" id="IPR004358">
    <property type="entry name" value="Sig_transdc_His_kin-like_C"/>
</dbReference>
<evidence type="ECO:0000256" key="8">
    <source>
        <dbReference type="ARBA" id="ARBA00022840"/>
    </source>
</evidence>
<dbReference type="EMBL" id="FQYP01000004">
    <property type="protein sequence ID" value="SHI91644.1"/>
    <property type="molecule type" value="Genomic_DNA"/>
</dbReference>
<keyword evidence="14" id="KW-1185">Reference proteome</keyword>
<dbReference type="SMART" id="SM00387">
    <property type="entry name" value="HATPase_c"/>
    <property type="match status" value="1"/>
</dbReference>
<keyword evidence="10" id="KW-0812">Transmembrane</keyword>
<evidence type="ECO:0000256" key="9">
    <source>
        <dbReference type="ARBA" id="ARBA00023012"/>
    </source>
</evidence>
<dbReference type="PRINTS" id="PR00344">
    <property type="entry name" value="BCTRLSENSOR"/>
</dbReference>
<protein>
    <recommendedName>
        <fullName evidence="3">histidine kinase</fullName>
        <ecNumber evidence="3">2.7.13.3</ecNumber>
    </recommendedName>
</protein>
<evidence type="ECO:0000313" key="13">
    <source>
        <dbReference type="EMBL" id="SHI91644.1"/>
    </source>
</evidence>
<dbReference type="InterPro" id="IPR003594">
    <property type="entry name" value="HATPase_dom"/>
</dbReference>
<name>A0A1M6F1N2_9FLAO</name>
<dbReference type="InterPro" id="IPR036097">
    <property type="entry name" value="HisK_dim/P_sf"/>
</dbReference>
<evidence type="ECO:0000256" key="3">
    <source>
        <dbReference type="ARBA" id="ARBA00012438"/>
    </source>
</evidence>
<dbReference type="Gene3D" id="1.10.287.130">
    <property type="match status" value="1"/>
</dbReference>
<sequence>MVCALGFVFRTIFWCDICYIYLSKLDMKLYKLSLRTRIFISMTVLVLLASILIAAVTIYQYKEEAEDYHRERLERKETRIQIAINNALRSTTYPVDEEHLSKIFGYKQKIYQISEEHSLPINIYGLSGELLIKSEGIFAKDTTDKQLSPKILDTLASLYDKKYLVKSEKNGVRILSSYTFITDFKSKPLGILNLPYLEDDDLITRELFEFLQRLGQVYLLMLLIAIALAYFLSKYITRSLKTISETIDQTRLDKRNKRIGIIDASEEIYSLVSAYNSMIDELEESAAMLAKSEREAAWREMAKQVAHEIKNPLTPMRLTVQSFQRKFDPEDPKIQQKVQEYSNTLIQQIDTMSSIASAFSNFAQMPAQKSETLDVVKIVGLALDIFNEDYIISPSEKGEIIAKFDRTQLIRVVTNLVKNAIQAIPSDRTPKVIVNVFTEDGNVVITVADNGIGITEENKKKIFEPKFTTKSSGMGLGLGMVKNIVETYKGSITFTSQEGKGTIFKVSFPRESKIETTA</sequence>
<keyword evidence="4" id="KW-0597">Phosphoprotein</keyword>
<comment type="catalytic activity">
    <reaction evidence="1">
        <text>ATP + protein L-histidine = ADP + protein N-phospho-L-histidine.</text>
        <dbReference type="EC" id="2.7.13.3"/>
    </reaction>
</comment>
<proteinExistence type="predicted"/>
<dbReference type="GO" id="GO:0005524">
    <property type="term" value="F:ATP binding"/>
    <property type="evidence" value="ECO:0007669"/>
    <property type="project" value="UniProtKB-KW"/>
</dbReference>
<dbReference type="InterPro" id="IPR036890">
    <property type="entry name" value="HATPase_C_sf"/>
</dbReference>
<dbReference type="CDD" id="cd00082">
    <property type="entry name" value="HisKA"/>
    <property type="match status" value="1"/>
</dbReference>
<dbReference type="STRING" id="570521.SAMN04488508_10449"/>